<dbReference type="InterPro" id="IPR020846">
    <property type="entry name" value="MFS_dom"/>
</dbReference>
<keyword evidence="4 7" id="KW-0812">Transmembrane</keyword>
<dbReference type="Pfam" id="PF00083">
    <property type="entry name" value="Sugar_tr"/>
    <property type="match status" value="1"/>
</dbReference>
<dbReference type="Proteomes" id="UP000030651">
    <property type="component" value="Unassembled WGS sequence"/>
</dbReference>
<evidence type="ECO:0000256" key="3">
    <source>
        <dbReference type="ARBA" id="ARBA00022448"/>
    </source>
</evidence>
<dbReference type="KEGG" id="pfy:PFICI_12193"/>
<dbReference type="HOGENOM" id="CLU_001265_30_13_1"/>
<dbReference type="PROSITE" id="PS50850">
    <property type="entry name" value="MFS"/>
    <property type="match status" value="1"/>
</dbReference>
<keyword evidence="10" id="KW-1185">Reference proteome</keyword>
<feature type="transmembrane region" description="Helical" evidence="7">
    <location>
        <begin position="31"/>
        <end position="51"/>
    </location>
</feature>
<evidence type="ECO:0000256" key="1">
    <source>
        <dbReference type="ARBA" id="ARBA00004141"/>
    </source>
</evidence>
<feature type="transmembrane region" description="Helical" evidence="7">
    <location>
        <begin position="281"/>
        <end position="303"/>
    </location>
</feature>
<accession>W3WVE1</accession>
<evidence type="ECO:0000256" key="4">
    <source>
        <dbReference type="ARBA" id="ARBA00022692"/>
    </source>
</evidence>
<evidence type="ECO:0000256" key="7">
    <source>
        <dbReference type="SAM" id="Phobius"/>
    </source>
</evidence>
<keyword evidence="6 7" id="KW-0472">Membrane</keyword>
<dbReference type="FunFam" id="1.20.1250.20:FF:000134">
    <property type="entry name" value="MFS sugar transporter protein"/>
    <property type="match status" value="1"/>
</dbReference>
<dbReference type="RefSeq" id="XP_007838965.1">
    <property type="nucleotide sequence ID" value="XM_007840774.1"/>
</dbReference>
<feature type="transmembrane region" description="Helical" evidence="7">
    <location>
        <begin position="447"/>
        <end position="466"/>
    </location>
</feature>
<feature type="transmembrane region" description="Helical" evidence="7">
    <location>
        <begin position="71"/>
        <end position="94"/>
    </location>
</feature>
<organism evidence="9 10">
    <name type="scientific">Pestalotiopsis fici (strain W106-1 / CGMCC3.15140)</name>
    <dbReference type="NCBI Taxonomy" id="1229662"/>
    <lineage>
        <taxon>Eukaryota</taxon>
        <taxon>Fungi</taxon>
        <taxon>Dikarya</taxon>
        <taxon>Ascomycota</taxon>
        <taxon>Pezizomycotina</taxon>
        <taxon>Sordariomycetes</taxon>
        <taxon>Xylariomycetidae</taxon>
        <taxon>Amphisphaeriales</taxon>
        <taxon>Sporocadaceae</taxon>
        <taxon>Pestalotiopsis</taxon>
    </lineage>
</organism>
<dbReference type="SUPFAM" id="SSF103473">
    <property type="entry name" value="MFS general substrate transporter"/>
    <property type="match status" value="1"/>
</dbReference>
<dbReference type="InParanoid" id="W3WVE1"/>
<feature type="domain" description="Major facilitator superfamily (MFS) profile" evidence="8">
    <location>
        <begin position="33"/>
        <end position="470"/>
    </location>
</feature>
<protein>
    <recommendedName>
        <fullName evidence="8">Major facilitator superfamily (MFS) profile domain-containing protein</fullName>
    </recommendedName>
</protein>
<dbReference type="OMA" id="IPQWEEY"/>
<reference evidence="10" key="1">
    <citation type="journal article" date="2015" name="BMC Genomics">
        <title>Genomic and transcriptomic analysis of the endophytic fungus Pestalotiopsis fici reveals its lifestyle and high potential for synthesis of natural products.</title>
        <authorList>
            <person name="Wang X."/>
            <person name="Zhang X."/>
            <person name="Liu L."/>
            <person name="Xiang M."/>
            <person name="Wang W."/>
            <person name="Sun X."/>
            <person name="Che Y."/>
            <person name="Guo L."/>
            <person name="Liu G."/>
            <person name="Guo L."/>
            <person name="Wang C."/>
            <person name="Yin W.B."/>
            <person name="Stadler M."/>
            <person name="Zhang X."/>
            <person name="Liu X."/>
        </authorList>
    </citation>
    <scope>NUCLEOTIDE SEQUENCE [LARGE SCALE GENOMIC DNA]</scope>
    <source>
        <strain evidence="10">W106-1 / CGMCC3.15140</strain>
    </source>
</reference>
<dbReference type="PROSITE" id="PS00216">
    <property type="entry name" value="SUGAR_TRANSPORT_1"/>
    <property type="match status" value="1"/>
</dbReference>
<comment type="similarity">
    <text evidence="2">Belongs to the major facilitator superfamily. Sugar transporter (TC 2.A.1.1) family.</text>
</comment>
<evidence type="ECO:0000259" key="8">
    <source>
        <dbReference type="PROSITE" id="PS50850"/>
    </source>
</evidence>
<comment type="subcellular location">
    <subcellularLocation>
        <location evidence="1">Membrane</location>
        <topology evidence="1">Multi-pass membrane protein</topology>
    </subcellularLocation>
</comment>
<feature type="transmembrane region" description="Helical" evidence="7">
    <location>
        <begin position="348"/>
        <end position="370"/>
    </location>
</feature>
<feature type="transmembrane region" description="Helical" evidence="7">
    <location>
        <begin position="191"/>
        <end position="212"/>
    </location>
</feature>
<evidence type="ECO:0000313" key="9">
    <source>
        <dbReference type="EMBL" id="ETS76806.1"/>
    </source>
</evidence>
<feature type="transmembrane region" description="Helical" evidence="7">
    <location>
        <begin position="101"/>
        <end position="119"/>
    </location>
</feature>
<evidence type="ECO:0000256" key="5">
    <source>
        <dbReference type="ARBA" id="ARBA00022989"/>
    </source>
</evidence>
<dbReference type="InterPro" id="IPR036259">
    <property type="entry name" value="MFS_trans_sf"/>
</dbReference>
<sequence>MGGSNSQPTYRDLPNNTASCWWKDSCLRRNVLYGVGCMMCPFYLGFDQSLLTGLQALPQWTSYFNHPSSTLLGLMSAAIFLPGIFMGFVAAWICGRWGRKNCVLVGATLMIVGGIWNALSADTAQFIGSRVILGTGGAITKVAAPALLQETAHPRLRPAMGNMYYGFYYVGSLLSAIVCIIGLYIDGEWGWRMPCMLMILGPIMAISILITAPESPRFLVKLDKTDEALSMLAKHHANGDREDPLVKWEFHEITAALEHENAGKNASYSDFFKTRGNRKRLAVSLLIAVGVNWVGNGIVSYYLSPVLRSIGIAAPSELLGINAGIAAFNLIISEAAGYNIDRFGRRPLFLISTIGMIFSYAFVMGFSAGFAYTHTAALGIAAVPFLFLFYGFYDIAWTPLNYSYCVEIMPYNIRAKGLAIYLCVQQIANAFNQFVNPIALAAITWKYYAVYIAVDCVYVVLIYLYFPETKQLTIEEVSLIFDYDMKEGRQLAIAAFEARMGGDQWSDQTKDGENGASNHVEFQQNAFNNKVVD</sequence>
<dbReference type="InterPro" id="IPR050360">
    <property type="entry name" value="MFS_Sugar_Transporters"/>
</dbReference>
<dbReference type="PANTHER" id="PTHR48022:SF52">
    <property type="entry name" value="SUGAR TRANSPORTER, PUTATIVE-RELATED"/>
    <property type="match status" value="1"/>
</dbReference>
<evidence type="ECO:0000313" key="10">
    <source>
        <dbReference type="Proteomes" id="UP000030651"/>
    </source>
</evidence>
<dbReference type="GO" id="GO:0016020">
    <property type="term" value="C:membrane"/>
    <property type="evidence" value="ECO:0007669"/>
    <property type="project" value="UniProtKB-SubCell"/>
</dbReference>
<dbReference type="GeneID" id="19277206"/>
<evidence type="ECO:0000256" key="6">
    <source>
        <dbReference type="ARBA" id="ARBA00023136"/>
    </source>
</evidence>
<proteinExistence type="inferred from homology"/>
<dbReference type="InterPro" id="IPR005828">
    <property type="entry name" value="MFS_sugar_transport-like"/>
</dbReference>
<dbReference type="EMBL" id="KI912117">
    <property type="protein sequence ID" value="ETS76806.1"/>
    <property type="molecule type" value="Genomic_DNA"/>
</dbReference>
<dbReference type="InterPro" id="IPR005829">
    <property type="entry name" value="Sugar_transporter_CS"/>
</dbReference>
<dbReference type="GO" id="GO:0005351">
    <property type="term" value="F:carbohydrate:proton symporter activity"/>
    <property type="evidence" value="ECO:0007669"/>
    <property type="project" value="TreeGrafter"/>
</dbReference>
<dbReference type="OrthoDB" id="6133115at2759"/>
<dbReference type="AlphaFoldDB" id="W3WVE1"/>
<feature type="transmembrane region" description="Helical" evidence="7">
    <location>
        <begin position="318"/>
        <end position="336"/>
    </location>
</feature>
<feature type="transmembrane region" description="Helical" evidence="7">
    <location>
        <begin position="165"/>
        <end position="185"/>
    </location>
</feature>
<feature type="transmembrane region" description="Helical" evidence="7">
    <location>
        <begin position="125"/>
        <end position="144"/>
    </location>
</feature>
<keyword evidence="5 7" id="KW-1133">Transmembrane helix</keyword>
<evidence type="ECO:0000256" key="2">
    <source>
        <dbReference type="ARBA" id="ARBA00010992"/>
    </source>
</evidence>
<dbReference type="Gene3D" id="1.20.1250.20">
    <property type="entry name" value="MFS general substrate transporter like domains"/>
    <property type="match status" value="1"/>
</dbReference>
<feature type="transmembrane region" description="Helical" evidence="7">
    <location>
        <begin position="376"/>
        <end position="397"/>
    </location>
</feature>
<dbReference type="eggNOG" id="KOG0254">
    <property type="taxonomic scope" value="Eukaryota"/>
</dbReference>
<name>W3WVE1_PESFW</name>
<gene>
    <name evidence="9" type="ORF">PFICI_12193</name>
</gene>
<keyword evidence="3" id="KW-0813">Transport</keyword>
<dbReference type="PANTHER" id="PTHR48022">
    <property type="entry name" value="PLASTIDIC GLUCOSE TRANSPORTER 4"/>
    <property type="match status" value="1"/>
</dbReference>